<keyword evidence="6" id="KW-1185">Reference proteome</keyword>
<dbReference type="EMBL" id="OU900098">
    <property type="protein sequence ID" value="CAG9862128.1"/>
    <property type="molecule type" value="Genomic_DNA"/>
</dbReference>
<feature type="chain" id="PRO_5040230096" description="TIL domain-containing protein" evidence="3">
    <location>
        <begin position="20"/>
        <end position="296"/>
    </location>
</feature>
<dbReference type="Proteomes" id="UP001153712">
    <property type="component" value="Chromosome 5"/>
</dbReference>
<gene>
    <name evidence="5" type="ORF">PHYEVI_LOCUS8450</name>
</gene>
<dbReference type="InterPro" id="IPR051368">
    <property type="entry name" value="SerProtInhib-TIL_Domain"/>
</dbReference>
<dbReference type="InterPro" id="IPR036084">
    <property type="entry name" value="Ser_inhib-like_sf"/>
</dbReference>
<dbReference type="AlphaFoldDB" id="A0A9N9XPE4"/>
<evidence type="ECO:0000256" key="2">
    <source>
        <dbReference type="ARBA" id="ARBA00023157"/>
    </source>
</evidence>
<keyword evidence="3" id="KW-0732">Signal</keyword>
<name>A0A9N9XPE4_PHYSR</name>
<feature type="signal peptide" evidence="3">
    <location>
        <begin position="1"/>
        <end position="19"/>
    </location>
</feature>
<dbReference type="Pfam" id="PF01826">
    <property type="entry name" value="TIL"/>
    <property type="match status" value="2"/>
</dbReference>
<evidence type="ECO:0000313" key="5">
    <source>
        <dbReference type="EMBL" id="CAG9862128.1"/>
    </source>
</evidence>
<evidence type="ECO:0000256" key="3">
    <source>
        <dbReference type="SAM" id="SignalP"/>
    </source>
</evidence>
<dbReference type="Gene3D" id="2.10.25.10">
    <property type="entry name" value="Laminin"/>
    <property type="match status" value="4"/>
</dbReference>
<organism evidence="5 6">
    <name type="scientific">Phyllotreta striolata</name>
    <name type="common">Striped flea beetle</name>
    <name type="synonym">Crioceris striolata</name>
    <dbReference type="NCBI Taxonomy" id="444603"/>
    <lineage>
        <taxon>Eukaryota</taxon>
        <taxon>Metazoa</taxon>
        <taxon>Ecdysozoa</taxon>
        <taxon>Arthropoda</taxon>
        <taxon>Hexapoda</taxon>
        <taxon>Insecta</taxon>
        <taxon>Pterygota</taxon>
        <taxon>Neoptera</taxon>
        <taxon>Endopterygota</taxon>
        <taxon>Coleoptera</taxon>
        <taxon>Polyphaga</taxon>
        <taxon>Cucujiformia</taxon>
        <taxon>Chrysomeloidea</taxon>
        <taxon>Chrysomelidae</taxon>
        <taxon>Galerucinae</taxon>
        <taxon>Alticini</taxon>
        <taxon>Phyllotreta</taxon>
    </lineage>
</organism>
<feature type="domain" description="TIL" evidence="4">
    <location>
        <begin position="91"/>
        <end position="150"/>
    </location>
</feature>
<dbReference type="SUPFAM" id="SSF57567">
    <property type="entry name" value="Serine protease inhibitors"/>
    <property type="match status" value="3"/>
</dbReference>
<feature type="domain" description="TIL" evidence="4">
    <location>
        <begin position="219"/>
        <end position="272"/>
    </location>
</feature>
<dbReference type="CDD" id="cd19941">
    <property type="entry name" value="TIL"/>
    <property type="match status" value="2"/>
</dbReference>
<evidence type="ECO:0000256" key="1">
    <source>
        <dbReference type="ARBA" id="ARBA00022690"/>
    </source>
</evidence>
<dbReference type="PANTHER" id="PTHR23259">
    <property type="entry name" value="RIDDLE"/>
    <property type="match status" value="1"/>
</dbReference>
<sequence length="296" mass="32496">MFAPFYLGLFALFVSQIETAPSCSNVEIFTTIGSTCTPERSCNNPHPETDPDCTEQNNREMCKCIAGYIRDGTVDNKCIPESECVCPNGGCGENEFCNLCDMGCEDEPTCERPLPPPFTGCKRNTCDQKCQCEPGYIRDSDYNCVLLSECPNAVCGENEILNTEATSCDILQTCETPTFQKAASCRASPKEFERCDCIPGYVRNKDGKCVPYVEECLKCGVNEVATHCVNCCLATCQHPPEPDCEDCIEECEPGCDCAEGFTRDEISHTCVAVCPPKWLPHLPEIPGHPHLGLGFL</sequence>
<dbReference type="GO" id="GO:0030414">
    <property type="term" value="F:peptidase inhibitor activity"/>
    <property type="evidence" value="ECO:0007669"/>
    <property type="project" value="UniProtKB-KW"/>
</dbReference>
<keyword evidence="1" id="KW-0646">Protease inhibitor</keyword>
<protein>
    <recommendedName>
        <fullName evidence="4">TIL domain-containing protein</fullName>
    </recommendedName>
</protein>
<accession>A0A9N9XPE4</accession>
<dbReference type="PANTHER" id="PTHR23259:SF70">
    <property type="entry name" value="ACCESSORY GLAND PROTEIN ACP62F-RELATED"/>
    <property type="match status" value="1"/>
</dbReference>
<dbReference type="OrthoDB" id="6781148at2759"/>
<evidence type="ECO:0000313" key="6">
    <source>
        <dbReference type="Proteomes" id="UP001153712"/>
    </source>
</evidence>
<reference evidence="5" key="1">
    <citation type="submission" date="2022-01" db="EMBL/GenBank/DDBJ databases">
        <authorList>
            <person name="King R."/>
        </authorList>
    </citation>
    <scope>NUCLEOTIDE SEQUENCE</scope>
</reference>
<evidence type="ECO:0000259" key="4">
    <source>
        <dbReference type="Pfam" id="PF01826"/>
    </source>
</evidence>
<proteinExistence type="predicted"/>
<keyword evidence="2" id="KW-1015">Disulfide bond</keyword>
<dbReference type="InterPro" id="IPR002919">
    <property type="entry name" value="TIL_dom"/>
</dbReference>